<organism evidence="7 8">
    <name type="scientific">Pedobacter ureilyticus</name>
    <dbReference type="NCBI Taxonomy" id="1393051"/>
    <lineage>
        <taxon>Bacteria</taxon>
        <taxon>Pseudomonadati</taxon>
        <taxon>Bacteroidota</taxon>
        <taxon>Sphingobacteriia</taxon>
        <taxon>Sphingobacteriales</taxon>
        <taxon>Sphingobacteriaceae</taxon>
        <taxon>Pedobacter</taxon>
    </lineage>
</organism>
<feature type="transmembrane region" description="Helical" evidence="6">
    <location>
        <begin position="47"/>
        <end position="65"/>
    </location>
</feature>
<dbReference type="EMBL" id="SSHJ02000001">
    <property type="protein sequence ID" value="MFN0254248.1"/>
    <property type="molecule type" value="Genomic_DNA"/>
</dbReference>
<feature type="transmembrane region" description="Helical" evidence="6">
    <location>
        <begin position="297"/>
        <end position="320"/>
    </location>
</feature>
<reference evidence="7 8" key="1">
    <citation type="submission" date="2024-12" db="EMBL/GenBank/DDBJ databases">
        <authorList>
            <person name="Hu S."/>
        </authorList>
    </citation>
    <scope>NUCLEOTIDE SEQUENCE [LARGE SCALE GENOMIC DNA]</scope>
    <source>
        <strain evidence="7 8">THG-T11</strain>
    </source>
</reference>
<feature type="transmembrane region" description="Helical" evidence="6">
    <location>
        <begin position="177"/>
        <end position="196"/>
    </location>
</feature>
<feature type="transmembrane region" description="Helical" evidence="6">
    <location>
        <begin position="117"/>
        <end position="139"/>
    </location>
</feature>
<keyword evidence="4 6" id="KW-1133">Transmembrane helix</keyword>
<evidence type="ECO:0000256" key="5">
    <source>
        <dbReference type="ARBA" id="ARBA00023136"/>
    </source>
</evidence>
<dbReference type="RefSeq" id="WP_138721417.1">
    <property type="nucleotide sequence ID" value="NZ_SSHJ02000001.1"/>
</dbReference>
<feature type="transmembrane region" description="Helical" evidence="6">
    <location>
        <begin position="393"/>
        <end position="413"/>
    </location>
</feature>
<keyword evidence="8" id="KW-1185">Reference proteome</keyword>
<feature type="transmembrane region" description="Helical" evidence="6">
    <location>
        <begin position="151"/>
        <end position="171"/>
    </location>
</feature>
<evidence type="ECO:0000313" key="8">
    <source>
        <dbReference type="Proteomes" id="UP001517247"/>
    </source>
</evidence>
<accession>A0ABW9J138</accession>
<keyword evidence="2" id="KW-1003">Cell membrane</keyword>
<comment type="subcellular location">
    <subcellularLocation>
        <location evidence="1">Cell membrane</location>
        <topology evidence="1">Multi-pass membrane protein</topology>
    </subcellularLocation>
</comment>
<feature type="transmembrane region" description="Helical" evidence="6">
    <location>
        <begin position="364"/>
        <end position="387"/>
    </location>
</feature>
<evidence type="ECO:0000256" key="3">
    <source>
        <dbReference type="ARBA" id="ARBA00022692"/>
    </source>
</evidence>
<dbReference type="InterPro" id="IPR050833">
    <property type="entry name" value="Poly_Biosynth_Transport"/>
</dbReference>
<feature type="transmembrane region" description="Helical" evidence="6">
    <location>
        <begin position="86"/>
        <end position="111"/>
    </location>
</feature>
<name>A0ABW9J138_9SPHI</name>
<gene>
    <name evidence="7" type="ORF">E6A44_001590</name>
</gene>
<evidence type="ECO:0000313" key="7">
    <source>
        <dbReference type="EMBL" id="MFN0254248.1"/>
    </source>
</evidence>
<feature type="transmembrane region" description="Helical" evidence="6">
    <location>
        <begin position="217"/>
        <end position="245"/>
    </location>
</feature>
<evidence type="ECO:0000256" key="2">
    <source>
        <dbReference type="ARBA" id="ARBA00022475"/>
    </source>
</evidence>
<evidence type="ECO:0000256" key="4">
    <source>
        <dbReference type="ARBA" id="ARBA00022989"/>
    </source>
</evidence>
<keyword evidence="3 6" id="KW-0812">Transmembrane</keyword>
<dbReference type="PANTHER" id="PTHR30250:SF28">
    <property type="entry name" value="POLYSACCHARIDE BIOSYNTHESIS PROTEIN"/>
    <property type="match status" value="1"/>
</dbReference>
<proteinExistence type="predicted"/>
<evidence type="ECO:0000256" key="1">
    <source>
        <dbReference type="ARBA" id="ARBA00004651"/>
    </source>
</evidence>
<keyword evidence="5 6" id="KW-0472">Membrane</keyword>
<sequence length="422" mass="47816">MNTNLLSFENRDIKSFFTLLSGSILSKILFALGSIFLAKIYGASDFGIFNTFLSFVILYPVLTSLNLENVIIKLKSPREVRNTHNFALSISLILSTILTLILACLMDLSLALRNYSLVFFLLCLLGGILTSWSYIQSVLLTKYRFFKQISIATLIGTSFSLTFQVLFYFYGHTTELGLIYGWLLGTFFAFIYYILISKFNFKGFDFKIFRKNVKDNLAILTFAYPSDAINTIANNLLPILTLAFFSSTEVGTFALASKLITLPLTFFSSAISKVYFQKSIRLQENSRMQLLNLTTDIAKISITIVAIYIIALNTIGIYFLEKLFSRSEWNNLPSYLLILSPWVISRALVNPISQVLFTINKNHFSLIFNIYLVVVNILAVYIGVYFGDYKSCLIFFSIGSALGYLAIFFKIFITLRGNGIEQ</sequence>
<dbReference type="Pfam" id="PF13440">
    <property type="entry name" value="Polysacc_synt_3"/>
    <property type="match status" value="1"/>
</dbReference>
<evidence type="ECO:0000256" key="6">
    <source>
        <dbReference type="SAM" id="Phobius"/>
    </source>
</evidence>
<feature type="transmembrane region" description="Helical" evidence="6">
    <location>
        <begin position="251"/>
        <end position="276"/>
    </location>
</feature>
<comment type="caution">
    <text evidence="7">The sequence shown here is derived from an EMBL/GenBank/DDBJ whole genome shotgun (WGS) entry which is preliminary data.</text>
</comment>
<feature type="transmembrane region" description="Helical" evidence="6">
    <location>
        <begin position="16"/>
        <end position="41"/>
    </location>
</feature>
<dbReference type="PANTHER" id="PTHR30250">
    <property type="entry name" value="PST FAMILY PREDICTED COLANIC ACID TRANSPORTER"/>
    <property type="match status" value="1"/>
</dbReference>
<protein>
    <submittedName>
        <fullName evidence="7">Oligosaccharide flippase family protein</fullName>
    </submittedName>
</protein>
<dbReference type="Proteomes" id="UP001517247">
    <property type="component" value="Unassembled WGS sequence"/>
</dbReference>